<name>A0A2V4ANE8_9PSEU</name>
<reference evidence="1 2" key="1">
    <citation type="submission" date="2016-07" db="EMBL/GenBank/DDBJ databases">
        <title>Draft genome sequence of Prauserella muralis DSM 45305, isolated from a mould-covered wall in an indoor environment.</title>
        <authorList>
            <person name="Ruckert C."/>
            <person name="Albersmeier A."/>
            <person name="Jiang C.-L."/>
            <person name="Jiang Y."/>
            <person name="Kalinowski J."/>
            <person name="Schneider O."/>
            <person name="Winkler A."/>
            <person name="Zotchev S.B."/>
        </authorList>
    </citation>
    <scope>NUCLEOTIDE SEQUENCE [LARGE SCALE GENOMIC DNA]</scope>
    <source>
        <strain evidence="1 2">DSM 45305</strain>
    </source>
</reference>
<protein>
    <recommendedName>
        <fullName evidence="3">Pentapeptide repeat protein</fullName>
    </recommendedName>
</protein>
<sequence length="285" mass="30565">MGEFPTKVPSVSAEQDPAAAVRSRLRADCARCAALCCVALPFSVSADFPVDKPAGEPCGNLLADHRCGIHDRLRERGFAGCTVFDCFGAGQQTTQVTFGGRGWRDEPGAATRMFTVFGVQRQLHELLWYLAEAVRRPQARPVRERLNGALTDVERLTRGSAEELARLDVAAVRADVNTLLLRVSELVRATVPGRRREHLRADLAGARLAGARLRGANLRGACLIAANLRGADLRLADLIGADLRDADLGGADLTGSLFVTQAQVNAARGDAGTRIPAALTRPAHW</sequence>
<dbReference type="InterPro" id="IPR001646">
    <property type="entry name" value="5peptide_repeat"/>
</dbReference>
<organism evidence="1 2">
    <name type="scientific">Prauserella muralis</name>
    <dbReference type="NCBI Taxonomy" id="588067"/>
    <lineage>
        <taxon>Bacteria</taxon>
        <taxon>Bacillati</taxon>
        <taxon>Actinomycetota</taxon>
        <taxon>Actinomycetes</taxon>
        <taxon>Pseudonocardiales</taxon>
        <taxon>Pseudonocardiaceae</taxon>
        <taxon>Prauserella</taxon>
    </lineage>
</organism>
<gene>
    <name evidence="1" type="ORF">BAY60_20200</name>
</gene>
<proteinExistence type="predicted"/>
<evidence type="ECO:0000313" key="1">
    <source>
        <dbReference type="EMBL" id="PXY22213.1"/>
    </source>
</evidence>
<evidence type="ECO:0000313" key="2">
    <source>
        <dbReference type="Proteomes" id="UP000249915"/>
    </source>
</evidence>
<dbReference type="Proteomes" id="UP000249915">
    <property type="component" value="Unassembled WGS sequence"/>
</dbReference>
<accession>A0A2V4ANE8</accession>
<dbReference type="PANTHER" id="PTHR14136:SF17">
    <property type="entry name" value="BTB_POZ DOMAIN-CONTAINING PROTEIN KCTD9"/>
    <property type="match status" value="1"/>
</dbReference>
<evidence type="ECO:0008006" key="3">
    <source>
        <dbReference type="Google" id="ProtNLM"/>
    </source>
</evidence>
<dbReference type="OrthoDB" id="154708at2"/>
<dbReference type="AlphaFoldDB" id="A0A2V4ANE8"/>
<comment type="caution">
    <text evidence="1">The sequence shown here is derived from an EMBL/GenBank/DDBJ whole genome shotgun (WGS) entry which is preliminary data.</text>
</comment>
<dbReference type="Pfam" id="PF00805">
    <property type="entry name" value="Pentapeptide"/>
    <property type="match status" value="1"/>
</dbReference>
<dbReference type="SUPFAM" id="SSF141571">
    <property type="entry name" value="Pentapeptide repeat-like"/>
    <property type="match status" value="1"/>
</dbReference>
<dbReference type="InterPro" id="IPR051082">
    <property type="entry name" value="Pentapeptide-BTB/POZ_domain"/>
</dbReference>
<keyword evidence="2" id="KW-1185">Reference proteome</keyword>
<dbReference type="PANTHER" id="PTHR14136">
    <property type="entry name" value="BTB_POZ DOMAIN-CONTAINING PROTEIN KCTD9"/>
    <property type="match status" value="1"/>
</dbReference>
<dbReference type="EMBL" id="MASW01000005">
    <property type="protein sequence ID" value="PXY22213.1"/>
    <property type="molecule type" value="Genomic_DNA"/>
</dbReference>
<dbReference type="Gene3D" id="2.160.20.80">
    <property type="entry name" value="E3 ubiquitin-protein ligase SopA"/>
    <property type="match status" value="1"/>
</dbReference>